<reference evidence="1 2" key="1">
    <citation type="submission" date="2020-08" db="EMBL/GenBank/DDBJ databases">
        <title>Bridging the membrane lipid divide: bacteria of the FCB group superphylum have the potential to synthesize archaeal ether lipids.</title>
        <authorList>
            <person name="Villanueva L."/>
            <person name="Von Meijenfeldt F.A.B."/>
            <person name="Westbye A.B."/>
            <person name="Yadav S."/>
            <person name="Hopmans E.C."/>
            <person name="Dutilh B.E."/>
            <person name="Sinninghe Damste J.S."/>
        </authorList>
    </citation>
    <scope>NUCLEOTIDE SEQUENCE [LARGE SCALE GENOMIC DNA]</scope>
    <source>
        <strain evidence="1">NIOZ-UU27</strain>
    </source>
</reference>
<dbReference type="SUPFAM" id="SSF54909">
    <property type="entry name" value="Dimeric alpha+beta barrel"/>
    <property type="match status" value="1"/>
</dbReference>
<dbReference type="InterPro" id="IPR011008">
    <property type="entry name" value="Dimeric_a/b-barrel"/>
</dbReference>
<gene>
    <name evidence="1" type="ORF">H8E19_04900</name>
</gene>
<dbReference type="EMBL" id="JACNJD010000158">
    <property type="protein sequence ID" value="MBC8176722.1"/>
    <property type="molecule type" value="Genomic_DNA"/>
</dbReference>
<organism evidence="1 2">
    <name type="scientific">Candidatus Desulfacyla euxinica</name>
    <dbReference type="NCBI Taxonomy" id="2841693"/>
    <lineage>
        <taxon>Bacteria</taxon>
        <taxon>Deltaproteobacteria</taxon>
        <taxon>Candidatus Desulfacyla</taxon>
    </lineage>
</organism>
<accession>A0A8J6T3X4</accession>
<dbReference type="Proteomes" id="UP000650524">
    <property type="component" value="Unassembled WGS sequence"/>
</dbReference>
<name>A0A8J6T3X4_9DELT</name>
<dbReference type="Pfam" id="PF08803">
    <property type="entry name" value="ydhR"/>
    <property type="match status" value="1"/>
</dbReference>
<dbReference type="Gene3D" id="3.30.70.100">
    <property type="match status" value="1"/>
</dbReference>
<sequence>MGGQKKAMWVLFKMEDMPSKEEMRKRFSNLYHIYRDHPAIDSKCWWVNEERLEWGAFYIFKSEELLEEYLESDLWVKEIPERWGVKPEVTIVDPGPILCKETVTAPENSWLT</sequence>
<evidence type="ECO:0000313" key="1">
    <source>
        <dbReference type="EMBL" id="MBC8176722.1"/>
    </source>
</evidence>
<evidence type="ECO:0000313" key="2">
    <source>
        <dbReference type="Proteomes" id="UP000650524"/>
    </source>
</evidence>
<comment type="caution">
    <text evidence="1">The sequence shown here is derived from an EMBL/GenBank/DDBJ whole genome shotgun (WGS) entry which is preliminary data.</text>
</comment>
<dbReference type="AlphaFoldDB" id="A0A8J6T3X4"/>
<protein>
    <submittedName>
        <fullName evidence="1">YdhR family protein</fullName>
    </submittedName>
</protein>
<proteinExistence type="predicted"/>
<dbReference type="InterPro" id="IPR014910">
    <property type="entry name" value="YdhR"/>
</dbReference>